<dbReference type="InterPro" id="IPR036305">
    <property type="entry name" value="RGS_sf"/>
</dbReference>
<dbReference type="Proteomes" id="UP001321749">
    <property type="component" value="Unassembled WGS sequence"/>
</dbReference>
<keyword evidence="5" id="KW-1185">Reference proteome</keyword>
<keyword evidence="2" id="KW-0472">Membrane</keyword>
<keyword evidence="2" id="KW-0812">Transmembrane</keyword>
<feature type="transmembrane region" description="Helical" evidence="2">
    <location>
        <begin position="252"/>
        <end position="269"/>
    </location>
</feature>
<feature type="transmembrane region" description="Helical" evidence="2">
    <location>
        <begin position="318"/>
        <end position="336"/>
    </location>
</feature>
<feature type="transmembrane region" description="Helical" evidence="2">
    <location>
        <begin position="39"/>
        <end position="61"/>
    </location>
</feature>
<protein>
    <recommendedName>
        <fullName evidence="3">RGS domain-containing protein</fullName>
    </recommendedName>
</protein>
<dbReference type="Gene3D" id="1.10.167.10">
    <property type="entry name" value="Regulator of G-protein Signalling 4, domain 2"/>
    <property type="match status" value="1"/>
</dbReference>
<feature type="compositionally biased region" description="Low complexity" evidence="1">
    <location>
        <begin position="666"/>
        <end position="675"/>
    </location>
</feature>
<reference evidence="4" key="1">
    <citation type="journal article" date="2023" name="Mol. Phylogenet. Evol.">
        <title>Genome-scale phylogeny and comparative genomics of the fungal order Sordariales.</title>
        <authorList>
            <person name="Hensen N."/>
            <person name="Bonometti L."/>
            <person name="Westerberg I."/>
            <person name="Brannstrom I.O."/>
            <person name="Guillou S."/>
            <person name="Cros-Aarteil S."/>
            <person name="Calhoun S."/>
            <person name="Haridas S."/>
            <person name="Kuo A."/>
            <person name="Mondo S."/>
            <person name="Pangilinan J."/>
            <person name="Riley R."/>
            <person name="LaButti K."/>
            <person name="Andreopoulos B."/>
            <person name="Lipzen A."/>
            <person name="Chen C."/>
            <person name="Yan M."/>
            <person name="Daum C."/>
            <person name="Ng V."/>
            <person name="Clum A."/>
            <person name="Steindorff A."/>
            <person name="Ohm R.A."/>
            <person name="Martin F."/>
            <person name="Silar P."/>
            <person name="Natvig D.O."/>
            <person name="Lalanne C."/>
            <person name="Gautier V."/>
            <person name="Ament-Velasquez S.L."/>
            <person name="Kruys A."/>
            <person name="Hutchinson M.I."/>
            <person name="Powell A.J."/>
            <person name="Barry K."/>
            <person name="Miller A.N."/>
            <person name="Grigoriev I.V."/>
            <person name="Debuchy R."/>
            <person name="Gladieux P."/>
            <person name="Hiltunen Thoren M."/>
            <person name="Johannesson H."/>
        </authorList>
    </citation>
    <scope>NUCLEOTIDE SEQUENCE</scope>
    <source>
        <strain evidence="4">PSN324</strain>
    </source>
</reference>
<dbReference type="AlphaFoldDB" id="A0AAV9HZA8"/>
<evidence type="ECO:0000256" key="2">
    <source>
        <dbReference type="SAM" id="Phobius"/>
    </source>
</evidence>
<evidence type="ECO:0000259" key="3">
    <source>
        <dbReference type="Pfam" id="PF00615"/>
    </source>
</evidence>
<gene>
    <name evidence="4" type="ORF">QBC42DRAFT_344144</name>
</gene>
<feature type="region of interest" description="Disordered" evidence="1">
    <location>
        <begin position="1"/>
        <end position="26"/>
    </location>
</feature>
<feature type="region of interest" description="Disordered" evidence="1">
    <location>
        <begin position="560"/>
        <end position="629"/>
    </location>
</feature>
<evidence type="ECO:0000313" key="5">
    <source>
        <dbReference type="Proteomes" id="UP001321749"/>
    </source>
</evidence>
<dbReference type="EMBL" id="MU864942">
    <property type="protein sequence ID" value="KAK4465076.1"/>
    <property type="molecule type" value="Genomic_DNA"/>
</dbReference>
<evidence type="ECO:0000313" key="4">
    <source>
        <dbReference type="EMBL" id="KAK4465076.1"/>
    </source>
</evidence>
<feature type="transmembrane region" description="Helical" evidence="2">
    <location>
        <begin position="281"/>
        <end position="303"/>
    </location>
</feature>
<feature type="transmembrane region" description="Helical" evidence="2">
    <location>
        <begin position="73"/>
        <end position="94"/>
    </location>
</feature>
<feature type="compositionally biased region" description="Gly residues" evidence="1">
    <location>
        <begin position="679"/>
        <end position="689"/>
    </location>
</feature>
<feature type="compositionally biased region" description="Polar residues" evidence="1">
    <location>
        <begin position="616"/>
        <end position="627"/>
    </location>
</feature>
<dbReference type="InterPro" id="IPR016137">
    <property type="entry name" value="RGS"/>
</dbReference>
<keyword evidence="2" id="KW-1133">Transmembrane helix</keyword>
<feature type="region of interest" description="Disordered" evidence="1">
    <location>
        <begin position="371"/>
        <end position="402"/>
    </location>
</feature>
<accession>A0AAV9HZA8</accession>
<evidence type="ECO:0000256" key="1">
    <source>
        <dbReference type="SAM" id="MobiDB-lite"/>
    </source>
</evidence>
<dbReference type="InterPro" id="IPR044926">
    <property type="entry name" value="RGS_subdomain_2"/>
</dbReference>
<feature type="domain" description="RGS" evidence="3">
    <location>
        <begin position="455"/>
        <end position="558"/>
    </location>
</feature>
<reference evidence="4" key="2">
    <citation type="submission" date="2023-06" db="EMBL/GenBank/DDBJ databases">
        <authorList>
            <consortium name="Lawrence Berkeley National Laboratory"/>
            <person name="Mondo S.J."/>
            <person name="Hensen N."/>
            <person name="Bonometti L."/>
            <person name="Westerberg I."/>
            <person name="Brannstrom I.O."/>
            <person name="Guillou S."/>
            <person name="Cros-Aarteil S."/>
            <person name="Calhoun S."/>
            <person name="Haridas S."/>
            <person name="Kuo A."/>
            <person name="Pangilinan J."/>
            <person name="Riley R."/>
            <person name="Labutti K."/>
            <person name="Andreopoulos B."/>
            <person name="Lipzen A."/>
            <person name="Chen C."/>
            <person name="Yanf M."/>
            <person name="Daum C."/>
            <person name="Ng V."/>
            <person name="Clum A."/>
            <person name="Steindorff A."/>
            <person name="Ohm R."/>
            <person name="Martin F."/>
            <person name="Silar P."/>
            <person name="Natvig D."/>
            <person name="Lalanne C."/>
            <person name="Gautier V."/>
            <person name="Ament-Velasquez S.L."/>
            <person name="Kruys A."/>
            <person name="Hutchinson M.I."/>
            <person name="Powell A.J."/>
            <person name="Barry K."/>
            <person name="Miller A.N."/>
            <person name="Grigoriev I.V."/>
            <person name="Debuchy R."/>
            <person name="Gladieux P."/>
            <person name="Thoren M.H."/>
            <person name="Johannesson H."/>
        </authorList>
    </citation>
    <scope>NUCLEOTIDE SEQUENCE</scope>
    <source>
        <strain evidence="4">PSN324</strain>
    </source>
</reference>
<organism evidence="4 5">
    <name type="scientific">Cladorrhinum samala</name>
    <dbReference type="NCBI Taxonomy" id="585594"/>
    <lineage>
        <taxon>Eukaryota</taxon>
        <taxon>Fungi</taxon>
        <taxon>Dikarya</taxon>
        <taxon>Ascomycota</taxon>
        <taxon>Pezizomycotina</taxon>
        <taxon>Sordariomycetes</taxon>
        <taxon>Sordariomycetidae</taxon>
        <taxon>Sordariales</taxon>
        <taxon>Podosporaceae</taxon>
        <taxon>Cladorrhinum</taxon>
    </lineage>
</organism>
<feature type="transmembrane region" description="Helical" evidence="2">
    <location>
        <begin position="106"/>
        <end position="123"/>
    </location>
</feature>
<feature type="transmembrane region" description="Helical" evidence="2">
    <location>
        <begin position="194"/>
        <end position="215"/>
    </location>
</feature>
<sequence length="739" mass="81991">MITPRETRSLEQPPPDMLGSEFGTTPDTKPGARLNAIGIWWIIYGAVWTAMVVAGMIFLFIKRKTPTVRLRGLTLTFSGIVFLHLYWITIQIGYTIGPLAPEAAEFWIMSIWYPFGIALFQAGNTQFLHVAKAQARYALPPSQMITKLDEKRAPRKQNWFSKMFRLDQKRSSSRVLREERWWDFFLPNEYQSKMFTLVAIGMAVQLFVVVLIYLISRKFHSSFGIPGTEVHGSTPMEVAMKQGRGWEWWPSLAWQFIWAWIVAPVVIWRSRGIHDTHGWQLQTIVCCVAGLHAAPMWLIALYVPGMAPVNSYFIPPQWIGLSISVIEIFTIFVPCYQVRKDAILFKEALATREEWEKRHPHNGFKFNYDAKSSSGASSTTFNTNIPRTPSSPGSTKVGSDSTVSFADPWKNALGLESGSGPGLDGYDLTEFINDDSILTKTALDLVLAKNPEPLRQFSARRDFSGENIAFLTAVSDWKASLPPSFVRTDSNPAAAAPPVDPETIRHIYTKALGIYTEFISNRDAEFPINIGFEIRRALEGVFERAARKLLGDMQDHVNSNPTPFFEATSAHHHPRTGSFSKQARRTDSRGSEAGIMTSVSTTEVDDIELGEDGAASGNNDNNTTTYQGDIPPSFDANVFEKAYDDIRYLVLTNTWPKYVREWRNGSDAGSIASSDGGREGGMMALGGGDSSNASSAGGGRRIKNKSLKRSATASAATISEKGSSWSFKGGISRALGIKA</sequence>
<dbReference type="Pfam" id="PF00615">
    <property type="entry name" value="RGS"/>
    <property type="match status" value="1"/>
</dbReference>
<comment type="caution">
    <text evidence="4">The sequence shown here is derived from an EMBL/GenBank/DDBJ whole genome shotgun (WGS) entry which is preliminary data.</text>
</comment>
<feature type="region of interest" description="Disordered" evidence="1">
    <location>
        <begin position="666"/>
        <end position="708"/>
    </location>
</feature>
<proteinExistence type="predicted"/>
<dbReference type="SUPFAM" id="SSF48097">
    <property type="entry name" value="Regulator of G-protein signaling, RGS"/>
    <property type="match status" value="1"/>
</dbReference>
<name>A0AAV9HZA8_9PEZI</name>